<sequence length="240" mass="27260">METTYFRFDEVKEGTPAYERYLAARHEVFCEELHRVDPTGLMASNGQAIETDRYDCHSRHFLATHKETGSVAGFARVILPSEMGLNVTPRYVIDDPLPYPGATADRIGEISRMAIAARYRRRHSDQGKPAHGDPESEMLRKPDGFRRHQPELVLGMYREIYRLCREVGIDYCVAAMDNLFSRTLTSLGFPFVAIGPVNEQVAPPRRVYLISATEMERSLGAREADVLRFMQAWKESGEAT</sequence>
<keyword evidence="3" id="KW-1185">Reference proteome</keyword>
<accession>N6ZC93</accession>
<comment type="caution">
    <text evidence="2">The sequence shown here is derived from an EMBL/GenBank/DDBJ whole genome shotgun (WGS) entry which is preliminary data.</text>
</comment>
<evidence type="ECO:0000313" key="3">
    <source>
        <dbReference type="Proteomes" id="UP000013232"/>
    </source>
</evidence>
<proteinExistence type="predicted"/>
<dbReference type="AlphaFoldDB" id="N6ZC93"/>
<dbReference type="InterPro" id="IPR016181">
    <property type="entry name" value="Acyl_CoA_acyltransferase"/>
</dbReference>
<dbReference type="STRING" id="1123367.GCA_000621305_03069"/>
<dbReference type="EMBL" id="AMXE01000009">
    <property type="protein sequence ID" value="ENO89794.1"/>
    <property type="molecule type" value="Genomic_DNA"/>
</dbReference>
<dbReference type="RefSeq" id="WP_004334377.1">
    <property type="nucleotide sequence ID" value="NZ_AMXE01000009.1"/>
</dbReference>
<evidence type="ECO:0000256" key="1">
    <source>
        <dbReference type="SAM" id="MobiDB-lite"/>
    </source>
</evidence>
<gene>
    <name evidence="2" type="ORF">C666_04455</name>
</gene>
<name>N6ZC93_THAL4</name>
<organism evidence="2 3">
    <name type="scientific">Thauera linaloolentis (strain DSM 12138 / JCM 21573 / CCUG 41526 / CIP 105981 / IAM 15112 / NBRC 102519 / 47Lol)</name>
    <dbReference type="NCBI Taxonomy" id="1123367"/>
    <lineage>
        <taxon>Bacteria</taxon>
        <taxon>Pseudomonadati</taxon>
        <taxon>Pseudomonadota</taxon>
        <taxon>Betaproteobacteria</taxon>
        <taxon>Rhodocyclales</taxon>
        <taxon>Zoogloeaceae</taxon>
        <taxon>Thauera</taxon>
    </lineage>
</organism>
<evidence type="ECO:0008006" key="4">
    <source>
        <dbReference type="Google" id="ProtNLM"/>
    </source>
</evidence>
<protein>
    <recommendedName>
        <fullName evidence="4">PEP-CTERM/exosortase system-associated acyltransferase</fullName>
    </recommendedName>
</protein>
<reference evidence="2 3" key="1">
    <citation type="submission" date="2012-09" db="EMBL/GenBank/DDBJ databases">
        <title>Draft Genome Sequences of 6 Strains from Genus Thauera.</title>
        <authorList>
            <person name="Liu B."/>
            <person name="Shapleigh J.P."/>
            <person name="Frostegard A.H."/>
        </authorList>
    </citation>
    <scope>NUCLEOTIDE SEQUENCE [LARGE SCALE GENOMIC DNA]</scope>
    <source>
        <strain evidence="3">47Lol / DSM 12138</strain>
    </source>
</reference>
<dbReference type="Proteomes" id="UP000013232">
    <property type="component" value="Unassembled WGS sequence"/>
</dbReference>
<feature type="compositionally biased region" description="Basic and acidic residues" evidence="1">
    <location>
        <begin position="124"/>
        <end position="142"/>
    </location>
</feature>
<dbReference type="Pfam" id="PF13444">
    <property type="entry name" value="Acetyltransf_5"/>
    <property type="match status" value="1"/>
</dbReference>
<dbReference type="SUPFAM" id="SSF55729">
    <property type="entry name" value="Acyl-CoA N-acyltransferases (Nat)"/>
    <property type="match status" value="1"/>
</dbReference>
<feature type="region of interest" description="Disordered" evidence="1">
    <location>
        <begin position="121"/>
        <end position="142"/>
    </location>
</feature>
<evidence type="ECO:0000313" key="2">
    <source>
        <dbReference type="EMBL" id="ENO89794.1"/>
    </source>
</evidence>
<dbReference type="Gene3D" id="3.40.630.30">
    <property type="match status" value="1"/>
</dbReference>
<dbReference type="OrthoDB" id="582214at2"/>
<dbReference type="eggNOG" id="COG3916">
    <property type="taxonomic scope" value="Bacteria"/>
</dbReference>